<accession>A0A940PJE0</accession>
<dbReference type="AlphaFoldDB" id="A0A940PJE0"/>
<dbReference type="SUPFAM" id="SSF55729">
    <property type="entry name" value="Acyl-CoA N-acyltransferases (Nat)"/>
    <property type="match status" value="1"/>
</dbReference>
<protein>
    <submittedName>
        <fullName evidence="3">N-acetyltransferase</fullName>
    </submittedName>
</protein>
<keyword evidence="4" id="KW-1185">Reference proteome</keyword>
<dbReference type="EMBL" id="JAEEGA010000021">
    <property type="protein sequence ID" value="MBP1043988.1"/>
    <property type="molecule type" value="Genomic_DNA"/>
</dbReference>
<dbReference type="InterPro" id="IPR045057">
    <property type="entry name" value="Gcn5-rel_NAT"/>
</dbReference>
<dbReference type="Pfam" id="PF14542">
    <property type="entry name" value="Acetyltransf_CG"/>
    <property type="match status" value="1"/>
</dbReference>
<evidence type="ECO:0000259" key="1">
    <source>
        <dbReference type="PROSITE" id="PS51186"/>
    </source>
</evidence>
<dbReference type="PROSITE" id="PS51729">
    <property type="entry name" value="GNAT_YJDJ"/>
    <property type="match status" value="1"/>
</dbReference>
<organism evidence="3 4">
    <name type="scientific">Vagococcus allomyrinae</name>
    <dbReference type="NCBI Taxonomy" id="2794353"/>
    <lineage>
        <taxon>Bacteria</taxon>
        <taxon>Bacillati</taxon>
        <taxon>Bacillota</taxon>
        <taxon>Bacilli</taxon>
        <taxon>Lactobacillales</taxon>
        <taxon>Enterococcaceae</taxon>
        <taxon>Vagococcus</taxon>
    </lineage>
</organism>
<dbReference type="Gene3D" id="3.40.630.30">
    <property type="match status" value="1"/>
</dbReference>
<dbReference type="PANTHER" id="PTHR31435:SF10">
    <property type="entry name" value="BSR4717 PROTEIN"/>
    <property type="match status" value="1"/>
</dbReference>
<dbReference type="GO" id="GO:0016747">
    <property type="term" value="F:acyltransferase activity, transferring groups other than amino-acyl groups"/>
    <property type="evidence" value="ECO:0007669"/>
    <property type="project" value="InterPro"/>
</dbReference>
<feature type="domain" description="N-acetyltransferase" evidence="1">
    <location>
        <begin position="1"/>
        <end position="91"/>
    </location>
</feature>
<dbReference type="RefSeq" id="WP_209532009.1">
    <property type="nucleotide sequence ID" value="NZ_JAEEGA010000021.1"/>
</dbReference>
<sequence>MEMIEETTRFYQTDEEGKLIAEITFSIAGDHTYIIDHTFVDDQYRGKGLAQQLVKLVVEKARAQDKKIIPLCPFAKAEIERTPAYHDVLRK</sequence>
<dbReference type="CDD" id="cd04301">
    <property type="entry name" value="NAT_SF"/>
    <property type="match status" value="1"/>
</dbReference>
<gene>
    <name evidence="3" type="ORF">I6N95_23545</name>
</gene>
<proteinExistence type="predicted"/>
<dbReference type="InterPro" id="IPR031165">
    <property type="entry name" value="GNAT_YJDJ"/>
</dbReference>
<feature type="domain" description="N-acetyltransferase" evidence="2">
    <location>
        <begin position="2"/>
        <end position="90"/>
    </location>
</feature>
<dbReference type="InterPro" id="IPR016181">
    <property type="entry name" value="Acyl_CoA_acyltransferase"/>
</dbReference>
<evidence type="ECO:0000313" key="3">
    <source>
        <dbReference type="EMBL" id="MBP1043988.1"/>
    </source>
</evidence>
<comment type="caution">
    <text evidence="3">The sequence shown here is derived from an EMBL/GenBank/DDBJ whole genome shotgun (WGS) entry which is preliminary data.</text>
</comment>
<dbReference type="PANTHER" id="PTHR31435">
    <property type="entry name" value="PROTEIN NATD1"/>
    <property type="match status" value="1"/>
</dbReference>
<evidence type="ECO:0000313" key="4">
    <source>
        <dbReference type="Proteomes" id="UP000674938"/>
    </source>
</evidence>
<evidence type="ECO:0000259" key="2">
    <source>
        <dbReference type="PROSITE" id="PS51729"/>
    </source>
</evidence>
<dbReference type="PROSITE" id="PS51186">
    <property type="entry name" value="GNAT"/>
    <property type="match status" value="1"/>
</dbReference>
<dbReference type="InterPro" id="IPR000182">
    <property type="entry name" value="GNAT_dom"/>
</dbReference>
<reference evidence="3" key="1">
    <citation type="submission" date="2020-12" db="EMBL/GenBank/DDBJ databases">
        <title>Vagococcus allomyrinae sp. nov. and Enterococcus lavae sp. nov., isolated from the larvae of Allomyrina dichotoma.</title>
        <authorList>
            <person name="Lee S.D."/>
        </authorList>
    </citation>
    <scope>NUCLEOTIDE SEQUENCE</scope>
    <source>
        <strain evidence="3">BWB3-3</strain>
    </source>
</reference>
<dbReference type="Proteomes" id="UP000674938">
    <property type="component" value="Unassembled WGS sequence"/>
</dbReference>
<name>A0A940PJE0_9ENTE</name>